<dbReference type="AlphaFoldDB" id="A0A165SGH4"/>
<protein>
    <submittedName>
        <fullName evidence="2">Uncharacterized protein</fullName>
    </submittedName>
</protein>
<evidence type="ECO:0000313" key="2">
    <source>
        <dbReference type="EMBL" id="KZT71947.1"/>
    </source>
</evidence>
<accession>A0A165SGH4</accession>
<sequence>MKYLGEDSCKRGAIHDARAGVVRAPRNYASNSSSSGRTLTSAEIRELVSQGVLMYRRDATGALVHDEMDAPALKYQDSATDSDSCTPGLAPSRQEAILVEPISAKTELANEPSATSATVDLGATGNAEEHANESTSPGALHEEQDDSGSASSVSIIRSISDRLVNPSHPKTVFSFCSSKSPWTCRRCAM</sequence>
<feature type="region of interest" description="Disordered" evidence="1">
    <location>
        <begin position="126"/>
        <end position="153"/>
    </location>
</feature>
<dbReference type="Proteomes" id="UP000076727">
    <property type="component" value="Unassembled WGS sequence"/>
</dbReference>
<reference evidence="2 3" key="1">
    <citation type="journal article" date="2016" name="Mol. Biol. Evol.">
        <title>Comparative Genomics of Early-Diverging Mushroom-Forming Fungi Provides Insights into the Origins of Lignocellulose Decay Capabilities.</title>
        <authorList>
            <person name="Nagy L.G."/>
            <person name="Riley R."/>
            <person name="Tritt A."/>
            <person name="Adam C."/>
            <person name="Daum C."/>
            <person name="Floudas D."/>
            <person name="Sun H."/>
            <person name="Yadav J.S."/>
            <person name="Pangilinan J."/>
            <person name="Larsson K.H."/>
            <person name="Matsuura K."/>
            <person name="Barry K."/>
            <person name="Labutti K."/>
            <person name="Kuo R."/>
            <person name="Ohm R.A."/>
            <person name="Bhattacharya S.S."/>
            <person name="Shirouzu T."/>
            <person name="Yoshinaga Y."/>
            <person name="Martin F.M."/>
            <person name="Grigoriev I.V."/>
            <person name="Hibbett D.S."/>
        </authorList>
    </citation>
    <scope>NUCLEOTIDE SEQUENCE [LARGE SCALE GENOMIC DNA]</scope>
    <source>
        <strain evidence="2 3">L-15889</strain>
    </source>
</reference>
<gene>
    <name evidence="2" type="ORF">DAEQUDRAFT_723567</name>
</gene>
<evidence type="ECO:0000313" key="3">
    <source>
        <dbReference type="Proteomes" id="UP000076727"/>
    </source>
</evidence>
<keyword evidence="3" id="KW-1185">Reference proteome</keyword>
<dbReference type="EMBL" id="KV429043">
    <property type="protein sequence ID" value="KZT71947.1"/>
    <property type="molecule type" value="Genomic_DNA"/>
</dbReference>
<proteinExistence type="predicted"/>
<name>A0A165SGH4_9APHY</name>
<organism evidence="2 3">
    <name type="scientific">Daedalea quercina L-15889</name>
    <dbReference type="NCBI Taxonomy" id="1314783"/>
    <lineage>
        <taxon>Eukaryota</taxon>
        <taxon>Fungi</taxon>
        <taxon>Dikarya</taxon>
        <taxon>Basidiomycota</taxon>
        <taxon>Agaricomycotina</taxon>
        <taxon>Agaricomycetes</taxon>
        <taxon>Polyporales</taxon>
        <taxon>Fomitopsis</taxon>
    </lineage>
</organism>
<evidence type="ECO:0000256" key="1">
    <source>
        <dbReference type="SAM" id="MobiDB-lite"/>
    </source>
</evidence>